<feature type="binding site" evidence="12">
    <location>
        <position position="273"/>
    </location>
    <ligand>
        <name>[4Fe-4S] cluster</name>
        <dbReference type="ChEBI" id="CHEBI:49883"/>
        <label>2</label>
        <note>4Fe-4S-substrate</note>
    </ligand>
</feature>
<dbReference type="NCBIfam" id="TIGR02666">
    <property type="entry name" value="moaA"/>
    <property type="match status" value="1"/>
</dbReference>
<feature type="binding site" evidence="12">
    <location>
        <position position="256"/>
    </location>
    <ligand>
        <name>[4Fe-4S] cluster</name>
        <dbReference type="ChEBI" id="CHEBI:49883"/>
        <label>2</label>
        <note>4Fe-4S-substrate</note>
    </ligand>
</feature>
<evidence type="ECO:0000256" key="9">
    <source>
        <dbReference type="ARBA" id="ARBA00023150"/>
    </source>
</evidence>
<dbReference type="GO" id="GO:0061798">
    <property type="term" value="F:GTP 3',8'-cyclase activity"/>
    <property type="evidence" value="ECO:0007669"/>
    <property type="project" value="UniProtKB-UniRule"/>
</dbReference>
<keyword evidence="6 12" id="KW-0408">Iron</keyword>
<feature type="binding site" evidence="12">
    <location>
        <begin position="261"/>
        <end position="263"/>
    </location>
    <ligand>
        <name>GTP</name>
        <dbReference type="ChEBI" id="CHEBI:37565"/>
    </ligand>
</feature>
<proteinExistence type="inferred from homology"/>
<gene>
    <name evidence="12 14" type="primary">moaA</name>
    <name evidence="14" type="ORF">PH603_07240</name>
</gene>
<evidence type="ECO:0000256" key="2">
    <source>
        <dbReference type="ARBA" id="ARBA00022485"/>
    </source>
</evidence>
<dbReference type="RefSeq" id="WP_289505381.1">
    <property type="nucleotide sequence ID" value="NZ_CP116805.1"/>
</dbReference>
<feature type="binding site" evidence="12">
    <location>
        <position position="71"/>
    </location>
    <ligand>
        <name>S-adenosyl-L-methionine</name>
        <dbReference type="ChEBI" id="CHEBI:59789"/>
    </ligand>
</feature>
<evidence type="ECO:0000256" key="3">
    <source>
        <dbReference type="ARBA" id="ARBA00022691"/>
    </source>
</evidence>
<keyword evidence="4 12" id="KW-0479">Metal-binding</keyword>
<keyword evidence="10 12" id="KW-0456">Lyase</keyword>
<dbReference type="PANTHER" id="PTHR22960">
    <property type="entry name" value="MOLYBDOPTERIN COFACTOR SYNTHESIS PROTEIN A"/>
    <property type="match status" value="1"/>
</dbReference>
<dbReference type="SFLD" id="SFLDG01386">
    <property type="entry name" value="main_SPASM_domain-containing"/>
    <property type="match status" value="1"/>
</dbReference>
<feature type="domain" description="Radical SAM core" evidence="13">
    <location>
        <begin position="9"/>
        <end position="233"/>
    </location>
</feature>
<evidence type="ECO:0000256" key="5">
    <source>
        <dbReference type="ARBA" id="ARBA00022741"/>
    </source>
</evidence>
<dbReference type="GO" id="GO:0051539">
    <property type="term" value="F:4 iron, 4 sulfur cluster binding"/>
    <property type="evidence" value="ECO:0007669"/>
    <property type="project" value="UniProtKB-UniRule"/>
</dbReference>
<keyword evidence="2 12" id="KW-0004">4Fe-4S</keyword>
<dbReference type="GO" id="GO:0061799">
    <property type="term" value="F:cyclic pyranopterin monophosphate synthase activity"/>
    <property type="evidence" value="ECO:0007669"/>
    <property type="project" value="TreeGrafter"/>
</dbReference>
<dbReference type="GO" id="GO:1904047">
    <property type="term" value="F:S-adenosyl-L-methionine binding"/>
    <property type="evidence" value="ECO:0007669"/>
    <property type="project" value="UniProtKB-UniRule"/>
</dbReference>
<dbReference type="EC" id="4.1.99.22" evidence="1 12"/>
<dbReference type="GO" id="GO:0005525">
    <property type="term" value="F:GTP binding"/>
    <property type="evidence" value="ECO:0007669"/>
    <property type="project" value="UniProtKB-UniRule"/>
</dbReference>
<dbReference type="SFLD" id="SFLDS00029">
    <property type="entry name" value="Radical_SAM"/>
    <property type="match status" value="1"/>
</dbReference>
<evidence type="ECO:0000313" key="14">
    <source>
        <dbReference type="EMBL" id="WCL55554.1"/>
    </source>
</evidence>
<organism evidence="14 15">
    <name type="scientific">Gimibacter soli</name>
    <dbReference type="NCBI Taxonomy" id="3024400"/>
    <lineage>
        <taxon>Bacteria</taxon>
        <taxon>Pseudomonadati</taxon>
        <taxon>Pseudomonadota</taxon>
        <taxon>Alphaproteobacteria</taxon>
        <taxon>Kordiimonadales</taxon>
        <taxon>Temperatibacteraceae</taxon>
        <taxon>Gimibacter</taxon>
    </lineage>
</organism>
<evidence type="ECO:0000256" key="4">
    <source>
        <dbReference type="ARBA" id="ARBA00022723"/>
    </source>
</evidence>
<dbReference type="PROSITE" id="PS01305">
    <property type="entry name" value="MOAA_NIFB_PQQE"/>
    <property type="match status" value="1"/>
</dbReference>
<feature type="binding site" evidence="12">
    <location>
        <position position="32"/>
    </location>
    <ligand>
        <name>[4Fe-4S] cluster</name>
        <dbReference type="ChEBI" id="CHEBI:49883"/>
        <label>1</label>
        <note>4Fe-4S-S-AdoMet</note>
    </ligand>
</feature>
<dbReference type="CDD" id="cd01335">
    <property type="entry name" value="Radical_SAM"/>
    <property type="match status" value="1"/>
</dbReference>
<protein>
    <recommendedName>
        <fullName evidence="1 12">GTP 3',8-cyclase</fullName>
        <ecNumber evidence="1 12">4.1.99.22</ecNumber>
    </recommendedName>
    <alternativeName>
        <fullName evidence="12">Molybdenum cofactor biosynthesis protein A</fullName>
    </alternativeName>
</protein>
<dbReference type="InterPro" id="IPR058240">
    <property type="entry name" value="rSAM_sf"/>
</dbReference>
<keyword evidence="15" id="KW-1185">Reference proteome</keyword>
<dbReference type="GO" id="GO:0006777">
    <property type="term" value="P:Mo-molybdopterin cofactor biosynthetic process"/>
    <property type="evidence" value="ECO:0007669"/>
    <property type="project" value="UniProtKB-UniRule"/>
</dbReference>
<dbReference type="EMBL" id="CP116805">
    <property type="protein sequence ID" value="WCL55554.1"/>
    <property type="molecule type" value="Genomic_DNA"/>
</dbReference>
<evidence type="ECO:0000256" key="10">
    <source>
        <dbReference type="ARBA" id="ARBA00023239"/>
    </source>
</evidence>
<dbReference type="Pfam" id="PF04055">
    <property type="entry name" value="Radical_SAM"/>
    <property type="match status" value="1"/>
</dbReference>
<reference evidence="14" key="1">
    <citation type="submission" date="2023-01" db="EMBL/GenBank/DDBJ databases">
        <title>The genome sequence of Kordiimonadaceae bacterium 6D33.</title>
        <authorList>
            <person name="Liu Y."/>
        </authorList>
    </citation>
    <scope>NUCLEOTIDE SEQUENCE</scope>
    <source>
        <strain evidence="14">6D33</strain>
    </source>
</reference>
<dbReference type="InterPro" id="IPR050105">
    <property type="entry name" value="MoCo_biosynth_MoaA/MoaC"/>
</dbReference>
<feature type="binding site" evidence="12">
    <location>
        <position position="25"/>
    </location>
    <ligand>
        <name>[4Fe-4S] cluster</name>
        <dbReference type="ChEBI" id="CHEBI:49883"/>
        <label>1</label>
        <note>4Fe-4S-S-AdoMet</note>
    </ligand>
</feature>
<dbReference type="SUPFAM" id="SSF102114">
    <property type="entry name" value="Radical SAM enzymes"/>
    <property type="match status" value="1"/>
</dbReference>
<feature type="binding site" evidence="12">
    <location>
        <position position="122"/>
    </location>
    <ligand>
        <name>S-adenosyl-L-methionine</name>
        <dbReference type="ChEBI" id="CHEBI:59789"/>
    </ligand>
</feature>
<evidence type="ECO:0000256" key="6">
    <source>
        <dbReference type="ARBA" id="ARBA00023004"/>
    </source>
</evidence>
<feature type="binding site" evidence="12">
    <location>
        <position position="259"/>
    </location>
    <ligand>
        <name>[4Fe-4S] cluster</name>
        <dbReference type="ChEBI" id="CHEBI:49883"/>
        <label>2</label>
        <note>4Fe-4S-substrate</note>
    </ligand>
</feature>
<dbReference type="HAMAP" id="MF_01225_B">
    <property type="entry name" value="MoaA_B"/>
    <property type="match status" value="1"/>
</dbReference>
<evidence type="ECO:0000256" key="11">
    <source>
        <dbReference type="ARBA" id="ARBA00048697"/>
    </source>
</evidence>
<dbReference type="Proteomes" id="UP001217500">
    <property type="component" value="Chromosome"/>
</dbReference>
<dbReference type="InterPro" id="IPR013785">
    <property type="entry name" value="Aldolase_TIM"/>
</dbReference>
<evidence type="ECO:0000256" key="8">
    <source>
        <dbReference type="ARBA" id="ARBA00023134"/>
    </source>
</evidence>
<keyword evidence="5 12" id="KW-0547">Nucleotide-binding</keyword>
<dbReference type="InterPro" id="IPR040064">
    <property type="entry name" value="MoaA-like"/>
</dbReference>
<feature type="binding site" evidence="12">
    <location>
        <position position="31"/>
    </location>
    <ligand>
        <name>S-adenosyl-L-methionine</name>
        <dbReference type="ChEBI" id="CHEBI:59789"/>
    </ligand>
</feature>
<feature type="binding site" evidence="12">
    <location>
        <position position="193"/>
    </location>
    <ligand>
        <name>S-adenosyl-L-methionine</name>
        <dbReference type="ChEBI" id="CHEBI:59789"/>
    </ligand>
</feature>
<evidence type="ECO:0000256" key="7">
    <source>
        <dbReference type="ARBA" id="ARBA00023014"/>
    </source>
</evidence>
<comment type="function">
    <text evidence="12">Catalyzes the cyclization of GTP to (8S)-3',8-cyclo-7,8-dihydroguanosine 5'-triphosphate.</text>
</comment>
<dbReference type="CDD" id="cd21117">
    <property type="entry name" value="Twitch_MoaA"/>
    <property type="match status" value="1"/>
</dbReference>
<evidence type="ECO:0000313" key="15">
    <source>
        <dbReference type="Proteomes" id="UP001217500"/>
    </source>
</evidence>
<keyword evidence="9 12" id="KW-0501">Molybdenum cofactor biosynthesis</keyword>
<keyword evidence="8 12" id="KW-0342">GTP-binding</keyword>
<sequence length="328" mass="36564">MQAAMLQDRYNRRFPYLRLSVTEACNFRCTYCLPDGYKKTAPHNFLSVDEIRNLVRAFAGLGIRKVRLTGGEPTLRADLADIISVIAETPGIETVALTTNGYKLTRSLADYRAAGLSALNVSVDSLIPDRFKAITGHDRLLEVLDGIALAQELGFRAVKINTVLQRGVNDDELPGFLKLIKKRALSVRFIELMRTGDSAAYFAERHLDPAPMISFLATASWAEQERRATDGPARVFRHSDYTGSIGFIAPYSKDFCSTCNRLRISARGGLQLCLFGNDIFDLRRFLAREDTLETMQDRVATLLGLKRETHELTEGKSGRTRHLAMIGG</sequence>
<keyword evidence="7 12" id="KW-0411">Iron-sulfur</keyword>
<dbReference type="SMART" id="SM00729">
    <property type="entry name" value="Elp3"/>
    <property type="match status" value="1"/>
</dbReference>
<evidence type="ECO:0000259" key="13">
    <source>
        <dbReference type="PROSITE" id="PS51918"/>
    </source>
</evidence>
<feature type="binding site" evidence="12">
    <location>
        <position position="18"/>
    </location>
    <ligand>
        <name>GTP</name>
        <dbReference type="ChEBI" id="CHEBI:37565"/>
    </ligand>
</feature>
<feature type="binding site" evidence="12">
    <location>
        <position position="29"/>
    </location>
    <ligand>
        <name>[4Fe-4S] cluster</name>
        <dbReference type="ChEBI" id="CHEBI:49883"/>
        <label>1</label>
        <note>4Fe-4S-S-AdoMet</note>
    </ligand>
</feature>
<dbReference type="InterPro" id="IPR006638">
    <property type="entry name" value="Elp3/MiaA/NifB-like_rSAM"/>
</dbReference>
<dbReference type="KEGG" id="gso:PH603_07240"/>
<feature type="binding site" evidence="12">
    <location>
        <position position="159"/>
    </location>
    <ligand>
        <name>GTP</name>
        <dbReference type="ChEBI" id="CHEBI:37565"/>
    </ligand>
</feature>
<dbReference type="PROSITE" id="PS51918">
    <property type="entry name" value="RADICAL_SAM"/>
    <property type="match status" value="1"/>
</dbReference>
<dbReference type="PANTHER" id="PTHR22960:SF28">
    <property type="entry name" value="GTP 3',8-CYCLASE"/>
    <property type="match status" value="1"/>
</dbReference>
<keyword evidence="3 12" id="KW-0949">S-adenosyl-L-methionine</keyword>
<dbReference type="SFLD" id="SFLDG01067">
    <property type="entry name" value="SPASM/twitch_domain_containing"/>
    <property type="match status" value="1"/>
</dbReference>
<accession>A0AAE9XXL2</accession>
<dbReference type="InterPro" id="IPR013483">
    <property type="entry name" value="MoaA"/>
</dbReference>
<evidence type="ECO:0000256" key="1">
    <source>
        <dbReference type="ARBA" id="ARBA00012167"/>
    </source>
</evidence>
<comment type="subunit">
    <text evidence="12">Monomer and homodimer.</text>
</comment>
<name>A0AAE9XXL2_9PROT</name>
<dbReference type="InterPro" id="IPR007197">
    <property type="entry name" value="rSAM"/>
</dbReference>
<dbReference type="InterPro" id="IPR000385">
    <property type="entry name" value="MoaA_NifB_PqqE_Fe-S-bd_CS"/>
</dbReference>
<dbReference type="InterPro" id="IPR010505">
    <property type="entry name" value="MoaA_twitch"/>
</dbReference>
<comment type="catalytic activity">
    <reaction evidence="11 12">
        <text>GTP + AH2 + S-adenosyl-L-methionine = (8S)-3',8-cyclo-7,8-dihydroguanosine 5'-triphosphate + 5'-deoxyadenosine + L-methionine + A + H(+)</text>
        <dbReference type="Rhea" id="RHEA:49576"/>
        <dbReference type="ChEBI" id="CHEBI:13193"/>
        <dbReference type="ChEBI" id="CHEBI:15378"/>
        <dbReference type="ChEBI" id="CHEBI:17319"/>
        <dbReference type="ChEBI" id="CHEBI:17499"/>
        <dbReference type="ChEBI" id="CHEBI:37565"/>
        <dbReference type="ChEBI" id="CHEBI:57844"/>
        <dbReference type="ChEBI" id="CHEBI:59789"/>
        <dbReference type="ChEBI" id="CHEBI:131766"/>
        <dbReference type="EC" id="4.1.99.22"/>
    </reaction>
</comment>
<dbReference type="Pfam" id="PF06463">
    <property type="entry name" value="Mob_synth_C"/>
    <property type="match status" value="1"/>
</dbReference>
<comment type="cofactor">
    <cofactor evidence="12">
        <name>[4Fe-4S] cluster</name>
        <dbReference type="ChEBI" id="CHEBI:49883"/>
    </cofactor>
    <text evidence="12">Binds 2 [4Fe-4S] clusters. Binds 1 [4Fe-4S] cluster coordinated with 3 cysteines and an exchangeable S-adenosyl-L-methionine and 1 [4Fe-4S] cluster coordinated with 3 cysteines and the GTP-derived substrate.</text>
</comment>
<comment type="similarity">
    <text evidence="12">Belongs to the radical SAM superfamily. MoaA family.</text>
</comment>
<comment type="pathway">
    <text evidence="12">Cofactor biosynthesis; molybdopterin biosynthesis.</text>
</comment>
<dbReference type="AlphaFoldDB" id="A0AAE9XXL2"/>
<feature type="binding site" evidence="12">
    <location>
        <position position="98"/>
    </location>
    <ligand>
        <name>GTP</name>
        <dbReference type="ChEBI" id="CHEBI:37565"/>
    </ligand>
</feature>
<dbReference type="Gene3D" id="3.20.20.70">
    <property type="entry name" value="Aldolase class I"/>
    <property type="match status" value="1"/>
</dbReference>
<dbReference type="GO" id="GO:0046872">
    <property type="term" value="F:metal ion binding"/>
    <property type="evidence" value="ECO:0007669"/>
    <property type="project" value="UniProtKB-KW"/>
</dbReference>
<feature type="binding site" evidence="12">
    <location>
        <position position="67"/>
    </location>
    <ligand>
        <name>GTP</name>
        <dbReference type="ChEBI" id="CHEBI:37565"/>
    </ligand>
</feature>
<dbReference type="SFLD" id="SFLDG01383">
    <property type="entry name" value="cyclic_pyranopterin_phosphate"/>
    <property type="match status" value="1"/>
</dbReference>
<evidence type="ECO:0000256" key="12">
    <source>
        <dbReference type="HAMAP-Rule" id="MF_01225"/>
    </source>
</evidence>